<evidence type="ECO:0000256" key="2">
    <source>
        <dbReference type="ARBA" id="ARBA00007922"/>
    </source>
</evidence>
<dbReference type="PANTHER" id="PTHR15938">
    <property type="entry name" value="TBP-1 INTERACTING PROTEIN"/>
    <property type="match status" value="1"/>
</dbReference>
<gene>
    <name evidence="7" type="ORF">ADUPG1_011831</name>
</gene>
<keyword evidence="8" id="KW-1185">Reference proteome</keyword>
<protein>
    <submittedName>
        <fullName evidence="7">Homologous-pairing protein 2 like protein</fullName>
    </submittedName>
</protein>
<reference evidence="7" key="1">
    <citation type="submission" date="2022-03" db="EMBL/GenBank/DDBJ databases">
        <title>Draft genome sequence of Aduncisulcus paluster, a free-living microaerophilic Fornicata.</title>
        <authorList>
            <person name="Yuyama I."/>
            <person name="Kume K."/>
            <person name="Tamura T."/>
            <person name="Inagaki Y."/>
            <person name="Hashimoto T."/>
        </authorList>
    </citation>
    <scope>NUCLEOTIDE SEQUENCE</scope>
    <source>
        <strain evidence="7">NY0171</strain>
    </source>
</reference>
<name>A0ABQ5K267_9EUKA</name>
<dbReference type="InterPro" id="IPR010776">
    <property type="entry name" value="Hop2_WH_dom"/>
</dbReference>
<evidence type="ECO:0000313" key="7">
    <source>
        <dbReference type="EMBL" id="GKT21193.1"/>
    </source>
</evidence>
<dbReference type="EMBL" id="BQXS01012303">
    <property type="protein sequence ID" value="GKT21193.1"/>
    <property type="molecule type" value="Genomic_DNA"/>
</dbReference>
<accession>A0ABQ5K267</accession>
<evidence type="ECO:0000256" key="1">
    <source>
        <dbReference type="ARBA" id="ARBA00004123"/>
    </source>
</evidence>
<evidence type="ECO:0000313" key="8">
    <source>
        <dbReference type="Proteomes" id="UP001057375"/>
    </source>
</evidence>
<dbReference type="Proteomes" id="UP001057375">
    <property type="component" value="Unassembled WGS sequence"/>
</dbReference>
<comment type="subcellular location">
    <subcellularLocation>
        <location evidence="1">Nucleus</location>
    </subcellularLocation>
</comment>
<dbReference type="InterPro" id="IPR036388">
    <property type="entry name" value="WH-like_DNA-bd_sf"/>
</dbReference>
<keyword evidence="4" id="KW-0539">Nucleus</keyword>
<evidence type="ECO:0000256" key="3">
    <source>
        <dbReference type="ARBA" id="ARBA00023172"/>
    </source>
</evidence>
<dbReference type="Gene3D" id="1.10.10.10">
    <property type="entry name" value="Winged helix-like DNA-binding domain superfamily/Winged helix DNA-binding domain"/>
    <property type="match status" value="1"/>
</dbReference>
<evidence type="ECO:0000256" key="4">
    <source>
        <dbReference type="ARBA" id="ARBA00023242"/>
    </source>
</evidence>
<evidence type="ECO:0000256" key="5">
    <source>
        <dbReference type="ARBA" id="ARBA00023254"/>
    </source>
</evidence>
<proteinExistence type="inferred from homology"/>
<keyword evidence="3" id="KW-0233">DNA recombination</keyword>
<evidence type="ECO:0000259" key="6">
    <source>
        <dbReference type="Pfam" id="PF07106"/>
    </source>
</evidence>
<organism evidence="7 8">
    <name type="scientific">Aduncisulcus paluster</name>
    <dbReference type="NCBI Taxonomy" id="2918883"/>
    <lineage>
        <taxon>Eukaryota</taxon>
        <taxon>Metamonada</taxon>
        <taxon>Carpediemonas-like organisms</taxon>
        <taxon>Aduncisulcus</taxon>
    </lineage>
</organism>
<sequence>MAPKAKKASSDEVEEATSSLLIERNAPMSLQMVVDGLGSVYGKTAVSKALSALTQQKVLSYVEYGKTAKVWWPNQDNMEIMSLEELADTRLQTQERDKLAGELEVDKTELEAEIYQLKHYPTDSELKQKIESMATENATLSEELVELEKLDIPSDKELSAMDKKYKKYSQLWKAREDAVTDMILQMAEGLDKKALDVSEAAGIEIDEDLPDRKDIDIQYFDKIKKSRKRHSSAK</sequence>
<dbReference type="Pfam" id="PF07106">
    <property type="entry name" value="WHD_TBPIP"/>
    <property type="match status" value="1"/>
</dbReference>
<dbReference type="PANTHER" id="PTHR15938:SF0">
    <property type="entry name" value="HOMOLOGOUS-PAIRING PROTEIN 2 HOMOLOG"/>
    <property type="match status" value="1"/>
</dbReference>
<comment type="caution">
    <text evidence="7">The sequence shown here is derived from an EMBL/GenBank/DDBJ whole genome shotgun (WGS) entry which is preliminary data.</text>
</comment>
<comment type="similarity">
    <text evidence="2">Belongs to the HOP2 family.</text>
</comment>
<feature type="domain" description="Homologous-pairing protein 2 winged helix" evidence="6">
    <location>
        <begin position="12"/>
        <end position="71"/>
    </location>
</feature>
<keyword evidence="5" id="KW-0469">Meiosis</keyword>